<dbReference type="PANTHER" id="PTHR47241:SF1">
    <property type="entry name" value="BED-TYPE DOMAIN-CONTAINING PROTEIN"/>
    <property type="match status" value="1"/>
</dbReference>
<dbReference type="OrthoDB" id="10057873at2759"/>
<evidence type="ECO:0000313" key="3">
    <source>
        <dbReference type="RefSeq" id="XP_013869506.1"/>
    </source>
</evidence>
<gene>
    <name evidence="3" type="primary">LOC106521475</name>
</gene>
<dbReference type="PANTHER" id="PTHR47241">
    <property type="entry name" value="FINGER PROTEIN, PUTATIVE-RELATED"/>
    <property type="match status" value="1"/>
</dbReference>
<evidence type="ECO:0000313" key="2">
    <source>
        <dbReference type="Proteomes" id="UP000192220"/>
    </source>
</evidence>
<dbReference type="GeneID" id="106521475"/>
<dbReference type="GO" id="GO:0005634">
    <property type="term" value="C:nucleus"/>
    <property type="evidence" value="ECO:0007669"/>
    <property type="project" value="TreeGrafter"/>
</dbReference>
<feature type="region of interest" description="Disordered" evidence="1">
    <location>
        <begin position="151"/>
        <end position="170"/>
    </location>
</feature>
<accession>A0A2I4BP27</accession>
<dbReference type="KEGG" id="alim:106521475"/>
<proteinExistence type="predicted"/>
<dbReference type="Proteomes" id="UP000192220">
    <property type="component" value="Unplaced"/>
</dbReference>
<sequence length="236" mass="26130">MEQHSLHAAVTVGAETCYWRVQYAAEHDLPATLTAHQWELMDNVLTILAPSEELTKEISSSTATAADVIPAITALKQLLERRADTDHGVGTAKATLLEAVVRRFSTIEQEPLYSLATILDPRYKNGYFSAQVRDEVKQLLLAKLAERETRCTPVDEEPVGGSSAELGPPDTDAPTAKRFSLLFAVHNEILQENIDKEQQLASPSAMQVQSYLSEVPIDRNQDPVCIVSRVLFNIFQ</sequence>
<dbReference type="SUPFAM" id="SSF53098">
    <property type="entry name" value="Ribonuclease H-like"/>
    <property type="match status" value="1"/>
</dbReference>
<dbReference type="InParanoid" id="A0A2I4BP27"/>
<dbReference type="InterPro" id="IPR052865">
    <property type="entry name" value="Zinc_finger_BED"/>
</dbReference>
<keyword evidence="2" id="KW-1185">Reference proteome</keyword>
<name>A0A2I4BP27_AUSLI</name>
<organism evidence="2 3">
    <name type="scientific">Austrofundulus limnaeus</name>
    <name type="common">Annual killifish</name>
    <dbReference type="NCBI Taxonomy" id="52670"/>
    <lineage>
        <taxon>Eukaryota</taxon>
        <taxon>Metazoa</taxon>
        <taxon>Chordata</taxon>
        <taxon>Craniata</taxon>
        <taxon>Vertebrata</taxon>
        <taxon>Euteleostomi</taxon>
        <taxon>Actinopterygii</taxon>
        <taxon>Neopterygii</taxon>
        <taxon>Teleostei</taxon>
        <taxon>Neoteleostei</taxon>
        <taxon>Acanthomorphata</taxon>
        <taxon>Ovalentaria</taxon>
        <taxon>Atherinomorphae</taxon>
        <taxon>Cyprinodontiformes</taxon>
        <taxon>Rivulidae</taxon>
        <taxon>Austrofundulus</taxon>
    </lineage>
</organism>
<evidence type="ECO:0000256" key="1">
    <source>
        <dbReference type="SAM" id="MobiDB-lite"/>
    </source>
</evidence>
<dbReference type="RefSeq" id="XP_013869506.1">
    <property type="nucleotide sequence ID" value="XM_014014052.1"/>
</dbReference>
<dbReference type="AlphaFoldDB" id="A0A2I4BP27"/>
<protein>
    <submittedName>
        <fullName evidence="3">Uncharacterized protein LOC106521475</fullName>
    </submittedName>
</protein>
<reference evidence="3" key="1">
    <citation type="submission" date="2025-08" db="UniProtKB">
        <authorList>
            <consortium name="RefSeq"/>
        </authorList>
    </citation>
    <scope>IDENTIFICATION</scope>
    <source>
        <strain evidence="3">Quisiro</strain>
    </source>
</reference>
<dbReference type="InterPro" id="IPR012337">
    <property type="entry name" value="RNaseH-like_sf"/>
</dbReference>